<evidence type="ECO:0000313" key="7">
    <source>
        <dbReference type="Proteomes" id="UP001367676"/>
    </source>
</evidence>
<dbReference type="GO" id="GO:0008292">
    <property type="term" value="P:acetylcholine biosynthetic process"/>
    <property type="evidence" value="ECO:0007669"/>
    <property type="project" value="TreeGrafter"/>
</dbReference>
<keyword evidence="2" id="KW-0530">Neurotransmitter biosynthesis</keyword>
<dbReference type="PANTHER" id="PTHR22589">
    <property type="entry name" value="CARNITINE O-ACYLTRANSFERASE"/>
    <property type="match status" value="1"/>
</dbReference>
<dbReference type="InterPro" id="IPR023213">
    <property type="entry name" value="CAT-like_dom_sf"/>
</dbReference>
<comment type="caution">
    <text evidence="6">The sequence shown here is derived from an EMBL/GenBank/DDBJ whole genome shotgun (WGS) entry which is preliminary data.</text>
</comment>
<accession>A0AAN9Y625</accession>
<feature type="domain" description="Choline/carnitine acyltransferase" evidence="5">
    <location>
        <begin position="79"/>
        <end position="125"/>
    </location>
</feature>
<dbReference type="GO" id="GO:0045202">
    <property type="term" value="C:synapse"/>
    <property type="evidence" value="ECO:0007669"/>
    <property type="project" value="GOC"/>
</dbReference>
<organism evidence="6 7">
    <name type="scientific">Parthenolecanium corni</name>
    <dbReference type="NCBI Taxonomy" id="536013"/>
    <lineage>
        <taxon>Eukaryota</taxon>
        <taxon>Metazoa</taxon>
        <taxon>Ecdysozoa</taxon>
        <taxon>Arthropoda</taxon>
        <taxon>Hexapoda</taxon>
        <taxon>Insecta</taxon>
        <taxon>Pterygota</taxon>
        <taxon>Neoptera</taxon>
        <taxon>Paraneoptera</taxon>
        <taxon>Hemiptera</taxon>
        <taxon>Sternorrhyncha</taxon>
        <taxon>Coccoidea</taxon>
        <taxon>Coccidae</taxon>
        <taxon>Parthenolecanium</taxon>
    </lineage>
</organism>
<dbReference type="AlphaFoldDB" id="A0AAN9Y625"/>
<comment type="similarity">
    <text evidence="1">Belongs to the carnitine/choline acetyltransferase family.</text>
</comment>
<dbReference type="InterPro" id="IPR039551">
    <property type="entry name" value="Cho/carn_acyl_trans"/>
</dbReference>
<dbReference type="Proteomes" id="UP001367676">
    <property type="component" value="Unassembled WGS sequence"/>
</dbReference>
<evidence type="ECO:0000256" key="4">
    <source>
        <dbReference type="ARBA" id="ARBA00040495"/>
    </source>
</evidence>
<evidence type="ECO:0000256" key="3">
    <source>
        <dbReference type="ARBA" id="ARBA00039091"/>
    </source>
</evidence>
<evidence type="ECO:0000256" key="2">
    <source>
        <dbReference type="ARBA" id="ARBA00022979"/>
    </source>
</evidence>
<sequence length="140" mass="16023">MKNRNETKLPKLPVPDIEHTLCRYLEALQPILSESHYQRVTSIIQSFGADDGVGPKLQEILLRRRELYDNWVSTKINSFMGYGAVVPDGYGASYNPKEDSIIFCISSFHSNEVTNTKAYTESLRESLNSMRDLLAYKQQM</sequence>
<proteinExistence type="inferred from homology"/>
<evidence type="ECO:0000313" key="6">
    <source>
        <dbReference type="EMBL" id="KAK7601143.1"/>
    </source>
</evidence>
<gene>
    <name evidence="6" type="ORF">V9T40_008584</name>
</gene>
<dbReference type="GO" id="GO:0005737">
    <property type="term" value="C:cytoplasm"/>
    <property type="evidence" value="ECO:0007669"/>
    <property type="project" value="TreeGrafter"/>
</dbReference>
<name>A0AAN9Y625_9HEMI</name>
<dbReference type="GO" id="GO:0043005">
    <property type="term" value="C:neuron projection"/>
    <property type="evidence" value="ECO:0007669"/>
    <property type="project" value="TreeGrafter"/>
</dbReference>
<reference evidence="6 7" key="1">
    <citation type="submission" date="2024-03" db="EMBL/GenBank/DDBJ databases">
        <title>Adaptation during the transition from Ophiocordyceps entomopathogen to insect associate is accompanied by gene loss and intensified selection.</title>
        <authorList>
            <person name="Ward C.M."/>
            <person name="Onetto C.A."/>
            <person name="Borneman A.R."/>
        </authorList>
    </citation>
    <scope>NUCLEOTIDE SEQUENCE [LARGE SCALE GENOMIC DNA]</scope>
    <source>
        <strain evidence="6">AWRI1</strain>
        <tissue evidence="6">Single Adult Female</tissue>
    </source>
</reference>
<protein>
    <recommendedName>
        <fullName evidence="4">Choline O-acetyltransferase</fullName>
        <ecNumber evidence="3">2.3.1.6</ecNumber>
    </recommendedName>
</protein>
<dbReference type="GO" id="GO:0007274">
    <property type="term" value="P:neuromuscular synaptic transmission"/>
    <property type="evidence" value="ECO:0007669"/>
    <property type="project" value="TreeGrafter"/>
</dbReference>
<feature type="domain" description="Choline/carnitine acyltransferase" evidence="5">
    <location>
        <begin position="12"/>
        <end position="74"/>
    </location>
</feature>
<dbReference type="Pfam" id="PF00755">
    <property type="entry name" value="Carn_acyltransf"/>
    <property type="match status" value="2"/>
</dbReference>
<evidence type="ECO:0000259" key="5">
    <source>
        <dbReference type="Pfam" id="PF00755"/>
    </source>
</evidence>
<dbReference type="SUPFAM" id="SSF52777">
    <property type="entry name" value="CoA-dependent acyltransferases"/>
    <property type="match status" value="2"/>
</dbReference>
<dbReference type="Gene3D" id="3.30.559.10">
    <property type="entry name" value="Chloramphenicol acetyltransferase-like domain"/>
    <property type="match status" value="2"/>
</dbReference>
<dbReference type="InterPro" id="IPR000542">
    <property type="entry name" value="Carn_acyl_trans"/>
</dbReference>
<dbReference type="PANTHER" id="PTHR22589:SF14">
    <property type="entry name" value="CHOLINE O-ACETYLTRANSFERASE"/>
    <property type="match status" value="1"/>
</dbReference>
<dbReference type="EMBL" id="JBBCAQ010000010">
    <property type="protein sequence ID" value="KAK7601143.1"/>
    <property type="molecule type" value="Genomic_DNA"/>
</dbReference>
<dbReference type="EC" id="2.3.1.6" evidence="3"/>
<evidence type="ECO:0000256" key="1">
    <source>
        <dbReference type="ARBA" id="ARBA00005232"/>
    </source>
</evidence>
<dbReference type="GO" id="GO:0004102">
    <property type="term" value="F:choline O-acetyltransferase activity"/>
    <property type="evidence" value="ECO:0007669"/>
    <property type="project" value="UniProtKB-EC"/>
</dbReference>
<keyword evidence="7" id="KW-1185">Reference proteome</keyword>